<feature type="transmembrane region" description="Helical" evidence="1">
    <location>
        <begin position="33"/>
        <end position="53"/>
    </location>
</feature>
<keyword evidence="1" id="KW-1133">Transmembrane helix</keyword>
<organism evidence="2 3">
    <name type="scientific">Methylobacillus rhizosphaerae</name>
    <dbReference type="NCBI Taxonomy" id="551994"/>
    <lineage>
        <taxon>Bacteria</taxon>
        <taxon>Pseudomonadati</taxon>
        <taxon>Pseudomonadota</taxon>
        <taxon>Betaproteobacteria</taxon>
        <taxon>Nitrosomonadales</taxon>
        <taxon>Methylophilaceae</taxon>
        <taxon>Methylobacillus</taxon>
    </lineage>
</organism>
<dbReference type="EMBL" id="FZOA01000004">
    <property type="protein sequence ID" value="SNR79492.1"/>
    <property type="molecule type" value="Genomic_DNA"/>
</dbReference>
<name>A0A238Z8P4_9PROT</name>
<dbReference type="InterPro" id="IPR008972">
    <property type="entry name" value="Cupredoxin"/>
</dbReference>
<protein>
    <recommendedName>
        <fullName evidence="4">Plastocyanin</fullName>
    </recommendedName>
</protein>
<keyword evidence="1" id="KW-0812">Transmembrane</keyword>
<dbReference type="SUPFAM" id="SSF49503">
    <property type="entry name" value="Cupredoxins"/>
    <property type="match status" value="1"/>
</dbReference>
<keyword evidence="3" id="KW-1185">Reference proteome</keyword>
<evidence type="ECO:0000313" key="2">
    <source>
        <dbReference type="EMBL" id="SNR79492.1"/>
    </source>
</evidence>
<evidence type="ECO:0000313" key="3">
    <source>
        <dbReference type="Proteomes" id="UP000198305"/>
    </source>
</evidence>
<evidence type="ECO:0008006" key="4">
    <source>
        <dbReference type="Google" id="ProtNLM"/>
    </source>
</evidence>
<sequence>MIKTGSESVHFRIPVNDERQVSAQPGTGWMMRWQTWLLVLVAGFIFSASSMAWSAEVHRMELTHHDFEPWDFVPKPGDRIDIHNHSDIVHAVYVTYPDGTIVNLTETAAQLPNTTVSWTVPADAEDGDEYVFRCWIHTVIRADMKVQVPASQ</sequence>
<evidence type="ECO:0000256" key="1">
    <source>
        <dbReference type="SAM" id="Phobius"/>
    </source>
</evidence>
<reference evidence="3" key="1">
    <citation type="submission" date="2017-06" db="EMBL/GenBank/DDBJ databases">
        <authorList>
            <person name="Varghese N."/>
            <person name="Submissions S."/>
        </authorList>
    </citation>
    <scope>NUCLEOTIDE SEQUENCE [LARGE SCALE GENOMIC DNA]</scope>
    <source>
        <strain evidence="3">Ca-68</strain>
    </source>
</reference>
<accession>A0A238Z8P4</accession>
<gene>
    <name evidence="2" type="ORF">SAMN05192560_1119</name>
</gene>
<dbReference type="Proteomes" id="UP000198305">
    <property type="component" value="Unassembled WGS sequence"/>
</dbReference>
<keyword evidence="1" id="KW-0472">Membrane</keyword>
<proteinExistence type="predicted"/>
<dbReference type="AlphaFoldDB" id="A0A238Z8P4"/>